<dbReference type="EMBL" id="CAJOBH010003382">
    <property type="protein sequence ID" value="CAF3950046.1"/>
    <property type="molecule type" value="Genomic_DNA"/>
</dbReference>
<evidence type="ECO:0000313" key="6">
    <source>
        <dbReference type="EMBL" id="CAF2185226.1"/>
    </source>
</evidence>
<feature type="domain" description="DUF4590" evidence="2">
    <location>
        <begin position="193"/>
        <end position="291"/>
    </location>
</feature>
<evidence type="ECO:0000313" key="3">
    <source>
        <dbReference type="EMBL" id="CAF0995220.1"/>
    </source>
</evidence>
<gene>
    <name evidence="7" type="ORF">BYL167_LOCUS10978</name>
    <name evidence="3" type="ORF">CJN711_LOCUS2061</name>
    <name evidence="4" type="ORF">KQP761_LOCUS23727</name>
    <name evidence="6" type="ORF">MBJ925_LOCUS34576</name>
    <name evidence="5" type="ORF">XDN619_LOCUS14126</name>
</gene>
<feature type="region of interest" description="Disordered" evidence="1">
    <location>
        <begin position="328"/>
        <end position="396"/>
    </location>
</feature>
<proteinExistence type="predicted"/>
<comment type="caution">
    <text evidence="4">The sequence shown here is derived from an EMBL/GenBank/DDBJ whole genome shotgun (WGS) entry which is preliminary data.</text>
</comment>
<dbReference type="Proteomes" id="UP000663834">
    <property type="component" value="Unassembled WGS sequence"/>
</dbReference>
<organism evidence="4 8">
    <name type="scientific">Rotaria magnacalcarata</name>
    <dbReference type="NCBI Taxonomy" id="392030"/>
    <lineage>
        <taxon>Eukaryota</taxon>
        <taxon>Metazoa</taxon>
        <taxon>Spiralia</taxon>
        <taxon>Gnathifera</taxon>
        <taxon>Rotifera</taxon>
        <taxon>Eurotatoria</taxon>
        <taxon>Bdelloidea</taxon>
        <taxon>Philodinida</taxon>
        <taxon>Philodinidae</taxon>
        <taxon>Rotaria</taxon>
    </lineage>
</organism>
<dbReference type="PANTHER" id="PTHR23034">
    <property type="entry name" value="GLUTAMATE-RICH PROTEIN 3"/>
    <property type="match status" value="1"/>
</dbReference>
<dbReference type="Pfam" id="PF15257">
    <property type="entry name" value="DUF4590"/>
    <property type="match status" value="1"/>
</dbReference>
<name>A0A816BVT7_9BILA</name>
<feature type="region of interest" description="Disordered" evidence="1">
    <location>
        <begin position="109"/>
        <end position="163"/>
    </location>
</feature>
<dbReference type="EMBL" id="CAJNOW010012788">
    <property type="protein sequence ID" value="CAF1613963.1"/>
    <property type="molecule type" value="Genomic_DNA"/>
</dbReference>
<feature type="compositionally biased region" description="Polar residues" evidence="1">
    <location>
        <begin position="384"/>
        <end position="395"/>
    </location>
</feature>
<evidence type="ECO:0000313" key="7">
    <source>
        <dbReference type="EMBL" id="CAF3950046.1"/>
    </source>
</evidence>
<evidence type="ECO:0000259" key="2">
    <source>
        <dbReference type="Pfam" id="PF15257"/>
    </source>
</evidence>
<dbReference type="Proteomes" id="UP000663855">
    <property type="component" value="Unassembled WGS sequence"/>
</dbReference>
<evidence type="ECO:0000313" key="5">
    <source>
        <dbReference type="EMBL" id="CAF2078684.1"/>
    </source>
</evidence>
<protein>
    <recommendedName>
        <fullName evidence="2">DUF4590 domain-containing protein</fullName>
    </recommendedName>
</protein>
<feature type="compositionally biased region" description="Basic residues" evidence="1">
    <location>
        <begin position="349"/>
        <end position="361"/>
    </location>
</feature>
<dbReference type="PANTHER" id="PTHR23034:SF2">
    <property type="entry name" value="GLUTAMATE-RICH PROTEIN 3"/>
    <property type="match status" value="1"/>
</dbReference>
<dbReference type="Proteomes" id="UP000681967">
    <property type="component" value="Unassembled WGS sequence"/>
</dbReference>
<dbReference type="InterPro" id="IPR027962">
    <property type="entry name" value="ERICH3"/>
</dbReference>
<accession>A0A816BVT7</accession>
<dbReference type="EMBL" id="CAJNOV010000129">
    <property type="protein sequence ID" value="CAF0995220.1"/>
    <property type="molecule type" value="Genomic_DNA"/>
</dbReference>
<dbReference type="InterPro" id="IPR048257">
    <property type="entry name" value="DUF4590"/>
</dbReference>
<dbReference type="OrthoDB" id="120976at2759"/>
<evidence type="ECO:0000313" key="8">
    <source>
        <dbReference type="Proteomes" id="UP000663834"/>
    </source>
</evidence>
<dbReference type="EMBL" id="CAJNRG010005607">
    <property type="protein sequence ID" value="CAF2078684.1"/>
    <property type="molecule type" value="Genomic_DNA"/>
</dbReference>
<evidence type="ECO:0000313" key="4">
    <source>
        <dbReference type="EMBL" id="CAF1613963.1"/>
    </source>
</evidence>
<feature type="compositionally biased region" description="Basic and acidic residues" evidence="1">
    <location>
        <begin position="370"/>
        <end position="383"/>
    </location>
</feature>
<sequence length="512" mass="58846">MVDRIETRSYANKIDLRLQTLITSPYAQQQLQLAGLINHRGQIVASNAYIRSLAQRKCQQRDHEAIAQDILLQTLKFDQNNQRGRRHQFEIATRRAVNSNLDAINKHYRKQSYGRKKSREKSAPGYLSKAENEVKQRTRVTSAHKRILKTENNTEESSDQQNRIEPLDKSYVLSVERQTCNLTMSYGLKTTNKAKQINRDEIVVMQQHSTGENVVVFRGLLNEGESFSFKSQRRSTSPLSLAFYAKGFIDSLVNDCCEFKYGRRNQHINEHSKFFVERVRKARPCENCRRKYIQREITPTVDDAPSTTIPKEHSPIVLQSLLISTSEPIMENPKPDSPEKSNLSFKKYNGNKKATKYRKHRDTINGTNENDDKDKQATDEQKNKQQFSNVSSHQQITREKAVSVDFGLLAYTLRQEIKPPLPLPLPKPRMPKKPSNISIIKGNSTRKKTQLIPKENTSTTPSQGKEIMQAWVNETDEIHWDPHNSPLSASTIDADTLSQTSVMHVQQRMFPS</sequence>
<dbReference type="Proteomes" id="UP000663824">
    <property type="component" value="Unassembled WGS sequence"/>
</dbReference>
<feature type="compositionally biased region" description="Basic residues" evidence="1">
    <location>
        <begin position="109"/>
        <end position="119"/>
    </location>
</feature>
<dbReference type="EMBL" id="CAJNRE010018989">
    <property type="protein sequence ID" value="CAF2185226.1"/>
    <property type="molecule type" value="Genomic_DNA"/>
</dbReference>
<evidence type="ECO:0000256" key="1">
    <source>
        <dbReference type="SAM" id="MobiDB-lite"/>
    </source>
</evidence>
<reference evidence="4" key="1">
    <citation type="submission" date="2021-02" db="EMBL/GenBank/DDBJ databases">
        <authorList>
            <person name="Nowell W R."/>
        </authorList>
    </citation>
    <scope>NUCLEOTIDE SEQUENCE</scope>
</reference>
<dbReference type="AlphaFoldDB" id="A0A816BVT7"/>
<dbReference type="Proteomes" id="UP000663887">
    <property type="component" value="Unassembled WGS sequence"/>
</dbReference>